<dbReference type="GO" id="GO:0008168">
    <property type="term" value="F:methyltransferase activity"/>
    <property type="evidence" value="ECO:0007669"/>
    <property type="project" value="UniProtKB-KW"/>
</dbReference>
<dbReference type="InterPro" id="IPR041698">
    <property type="entry name" value="Methyltransf_25"/>
</dbReference>
<feature type="domain" description="Methyltransferase" evidence="2">
    <location>
        <begin position="45"/>
        <end position="141"/>
    </location>
</feature>
<dbReference type="EMBL" id="LCCZ01000031">
    <property type="protein sequence ID" value="KKS43529.1"/>
    <property type="molecule type" value="Genomic_DNA"/>
</dbReference>
<dbReference type="Proteomes" id="UP000034875">
    <property type="component" value="Unassembled WGS sequence"/>
</dbReference>
<dbReference type="Pfam" id="PF13649">
    <property type="entry name" value="Methyltransf_25"/>
    <property type="match status" value="1"/>
</dbReference>
<evidence type="ECO:0000313" key="3">
    <source>
        <dbReference type="EMBL" id="KKS43529.1"/>
    </source>
</evidence>
<dbReference type="InterPro" id="IPR029063">
    <property type="entry name" value="SAM-dependent_MTases_sf"/>
</dbReference>
<reference evidence="3 4" key="1">
    <citation type="journal article" date="2015" name="Nature">
        <title>rRNA introns, odd ribosomes, and small enigmatic genomes across a large radiation of phyla.</title>
        <authorList>
            <person name="Brown C.T."/>
            <person name="Hug L.A."/>
            <person name="Thomas B.C."/>
            <person name="Sharon I."/>
            <person name="Castelle C.J."/>
            <person name="Singh A."/>
            <person name="Wilkins M.J."/>
            <person name="Williams K.H."/>
            <person name="Banfield J.F."/>
        </authorList>
    </citation>
    <scope>NUCLEOTIDE SEQUENCE [LARGE SCALE GENOMIC DNA]</scope>
</reference>
<name>A0A0G0Z460_9BACT</name>
<evidence type="ECO:0000259" key="2">
    <source>
        <dbReference type="Pfam" id="PF13649"/>
    </source>
</evidence>
<dbReference type="Gene3D" id="3.40.50.150">
    <property type="entry name" value="Vaccinia Virus protein VP39"/>
    <property type="match status" value="1"/>
</dbReference>
<protein>
    <submittedName>
        <fullName evidence="3">Methyltransferase type 11</fullName>
    </submittedName>
</protein>
<keyword evidence="3" id="KW-0489">Methyltransferase</keyword>
<dbReference type="AlphaFoldDB" id="A0A0G0Z460"/>
<accession>A0A0G0Z460</accession>
<organism evidence="3 4">
    <name type="scientific">candidate division CPR1 bacterium GW2011_GWA2_42_17</name>
    <dbReference type="NCBI Taxonomy" id="1618341"/>
    <lineage>
        <taxon>Bacteria</taxon>
        <taxon>candidate division CPR1</taxon>
    </lineage>
</organism>
<dbReference type="SUPFAM" id="SSF53335">
    <property type="entry name" value="S-adenosyl-L-methionine-dependent methyltransferases"/>
    <property type="match status" value="1"/>
</dbReference>
<gene>
    <name evidence="3" type="ORF">UV05_C0031G0004</name>
</gene>
<comment type="caution">
    <text evidence="3">The sequence shown here is derived from an EMBL/GenBank/DDBJ whole genome shotgun (WGS) entry which is preliminary data.</text>
</comment>
<dbReference type="CDD" id="cd02440">
    <property type="entry name" value="AdoMet_MTases"/>
    <property type="match status" value="1"/>
</dbReference>
<keyword evidence="1 3" id="KW-0808">Transferase</keyword>
<sequence>MDKKNLSELVRDYWENPETVSIIDKNLHKIEIGAVCKYLTSSDYVADIGCGDGVATVEYAKKVKKCVGIEYSDFLRKRASVLVTKSGLSNITIKKGNVLKLRSVGEKFDVVIVQRLLINLLSWKDQQKGLINIYNILKPGGRFIMIENTNDAFLAMNEMRIAVGLESIPQHWHNRFFDYDKLMEFMDGKFQLLNFQDFGLYYFLTRVYVQMFASFRGYGIKSIKDSIIDQADAAARILFEKFHDRVKISGCRAFGPIQVFVFRRDQ</sequence>
<dbReference type="GO" id="GO:0032259">
    <property type="term" value="P:methylation"/>
    <property type="evidence" value="ECO:0007669"/>
    <property type="project" value="UniProtKB-KW"/>
</dbReference>
<dbReference type="PANTHER" id="PTHR43861">
    <property type="entry name" value="TRANS-ACONITATE 2-METHYLTRANSFERASE-RELATED"/>
    <property type="match status" value="1"/>
</dbReference>
<evidence type="ECO:0000256" key="1">
    <source>
        <dbReference type="ARBA" id="ARBA00022679"/>
    </source>
</evidence>
<proteinExistence type="predicted"/>
<evidence type="ECO:0000313" key="4">
    <source>
        <dbReference type="Proteomes" id="UP000034875"/>
    </source>
</evidence>